<protein>
    <submittedName>
        <fullName evidence="1">Alpha/beta fold hydrolase</fullName>
    </submittedName>
</protein>
<dbReference type="Gene3D" id="3.40.50.1820">
    <property type="entry name" value="alpha/beta hydrolase"/>
    <property type="match status" value="1"/>
</dbReference>
<reference evidence="1 2" key="1">
    <citation type="submission" date="2023-08" db="EMBL/GenBank/DDBJ databases">
        <title>Pathogen: clinical or host-associated sample.</title>
        <authorList>
            <person name="Hergert J."/>
            <person name="Casey R."/>
            <person name="Wagner J."/>
            <person name="Young E.L."/>
            <person name="Oakeson K.F."/>
        </authorList>
    </citation>
    <scope>NUCLEOTIDE SEQUENCE [LARGE SCALE GENOMIC DNA]</scope>
    <source>
        <strain evidence="1 2">1760953</strain>
    </source>
</reference>
<name>A0AA50H6I8_9HYPH</name>
<dbReference type="InterPro" id="IPR029058">
    <property type="entry name" value="AB_hydrolase_fold"/>
</dbReference>
<evidence type="ECO:0000313" key="1">
    <source>
        <dbReference type="EMBL" id="WLR97007.1"/>
    </source>
</evidence>
<dbReference type="EMBL" id="CP132302">
    <property type="protein sequence ID" value="WLR97007.1"/>
    <property type="molecule type" value="Genomic_DNA"/>
</dbReference>
<dbReference type="PANTHER" id="PTHR36513:SF1">
    <property type="entry name" value="TRANSMEMBRANE PROTEIN"/>
    <property type="match status" value="1"/>
</dbReference>
<proteinExistence type="predicted"/>
<organism evidence="1 2">
    <name type="scientific">Shinella sumterensis</name>
    <dbReference type="NCBI Taxonomy" id="1967501"/>
    <lineage>
        <taxon>Bacteria</taxon>
        <taxon>Pseudomonadati</taxon>
        <taxon>Pseudomonadota</taxon>
        <taxon>Alphaproteobacteria</taxon>
        <taxon>Hyphomicrobiales</taxon>
        <taxon>Rhizobiaceae</taxon>
        <taxon>Shinella</taxon>
    </lineage>
</organism>
<gene>
    <name evidence="1" type="ORF">Q9313_15080</name>
</gene>
<dbReference type="PANTHER" id="PTHR36513">
    <property type="entry name" value="ABC TRANSMEMBRANE TYPE-1 DOMAIN-CONTAINING PROTEIN"/>
    <property type="match status" value="1"/>
</dbReference>
<dbReference type="GO" id="GO:0016787">
    <property type="term" value="F:hydrolase activity"/>
    <property type="evidence" value="ECO:0007669"/>
    <property type="project" value="UniProtKB-KW"/>
</dbReference>
<dbReference type="InterPro" id="IPR010297">
    <property type="entry name" value="DUF900_hydrolase"/>
</dbReference>
<dbReference type="Proteomes" id="UP001234585">
    <property type="component" value="Chromosome"/>
</dbReference>
<dbReference type="AlphaFoldDB" id="A0AA50H6I8"/>
<dbReference type="SUPFAM" id="SSF53474">
    <property type="entry name" value="alpha/beta-Hydrolases"/>
    <property type="match status" value="1"/>
</dbReference>
<evidence type="ECO:0000313" key="2">
    <source>
        <dbReference type="Proteomes" id="UP001234585"/>
    </source>
</evidence>
<accession>A0AA50H6I8</accession>
<dbReference type="RefSeq" id="WP_235972493.1">
    <property type="nucleotide sequence ID" value="NZ_CP132302.1"/>
</dbReference>
<keyword evidence="2" id="KW-1185">Reference proteome</keyword>
<keyword evidence="1" id="KW-0378">Hydrolase</keyword>
<dbReference type="Pfam" id="PF05990">
    <property type="entry name" value="DUF900"/>
    <property type="match status" value="1"/>
</dbReference>
<sequence length="409" mass="44422">MSFTLPFPVRIRSFDRGPALRACYAFANCVSRRRISLGASHAHIAFVFALVMILTGCAGKPGPELLLNTVNSVEGARIVTVYVATTRERDETGAFTSGRSRQVSYLRYKISIPPGHKAGNVEWPKSRPNPKTDFVTVEQQLLDPVAFENEISRKRNGKPPTVGLFIHGFNTNFTQSVFRTAQVAFDADPDATPVLFAWPSEATVDGYVTDKDAATYSRDQLTQLMTSLARTRTAGPITVMGHSMGAWLTVEALRQLRISGNNATIRRLQVILAAPDIDVDVFTAQITAIGQLSPPMTILVSRDDVALRVSEFLSSERHRVGRMDVNAPDVQAAVRAAGIQVVDITDLPTDDAFKHGGLFAIVARYRGFSDADAYRADPGLRHTGAFVFNAVGATLSSPFVLAGQIIGGK</sequence>